<accession>A0AAN8K9M3</accession>
<keyword evidence="3" id="KW-1185">Reference proteome</keyword>
<proteinExistence type="predicted"/>
<organism evidence="2 3">
    <name type="scientific">Patella caerulea</name>
    <name type="common">Rayed Mediterranean limpet</name>
    <dbReference type="NCBI Taxonomy" id="87958"/>
    <lineage>
        <taxon>Eukaryota</taxon>
        <taxon>Metazoa</taxon>
        <taxon>Spiralia</taxon>
        <taxon>Lophotrochozoa</taxon>
        <taxon>Mollusca</taxon>
        <taxon>Gastropoda</taxon>
        <taxon>Patellogastropoda</taxon>
        <taxon>Patelloidea</taxon>
        <taxon>Patellidae</taxon>
        <taxon>Patella</taxon>
    </lineage>
</organism>
<dbReference type="EMBL" id="JAZGQO010000002">
    <property type="protein sequence ID" value="KAK6191247.1"/>
    <property type="molecule type" value="Genomic_DNA"/>
</dbReference>
<evidence type="ECO:0000256" key="1">
    <source>
        <dbReference type="SAM" id="MobiDB-lite"/>
    </source>
</evidence>
<evidence type="ECO:0000313" key="2">
    <source>
        <dbReference type="EMBL" id="KAK6191247.1"/>
    </source>
</evidence>
<name>A0AAN8K9M3_PATCE</name>
<feature type="region of interest" description="Disordered" evidence="1">
    <location>
        <begin position="1"/>
        <end position="79"/>
    </location>
</feature>
<comment type="caution">
    <text evidence="2">The sequence shown here is derived from an EMBL/GenBank/DDBJ whole genome shotgun (WGS) entry which is preliminary data.</text>
</comment>
<sequence length="162" mass="18031">MASKSETGVKGVSKDSQATEEENITSGTTDRSDVTVKSKTQPTSSKAPSQASKVQSSPGELEPHRARESRKRTMTGKGQAYTLEKCKKTRDNLAVSLTVKLRKINALMEGDPDLSIMRRKYTEWMEIFENFLLAQDAYEKLLPSIEVDDEGETQCLQNLKGK</sequence>
<protein>
    <submittedName>
        <fullName evidence="2">Uncharacterized protein</fullName>
    </submittedName>
</protein>
<evidence type="ECO:0000313" key="3">
    <source>
        <dbReference type="Proteomes" id="UP001347796"/>
    </source>
</evidence>
<dbReference type="AlphaFoldDB" id="A0AAN8K9M3"/>
<reference evidence="2 3" key="1">
    <citation type="submission" date="2024-01" db="EMBL/GenBank/DDBJ databases">
        <title>The genome of the rayed Mediterranean limpet Patella caerulea (Linnaeus, 1758).</title>
        <authorList>
            <person name="Anh-Thu Weber A."/>
            <person name="Halstead-Nussloch G."/>
        </authorList>
    </citation>
    <scope>NUCLEOTIDE SEQUENCE [LARGE SCALE GENOMIC DNA]</scope>
    <source>
        <strain evidence="2">AATW-2023a</strain>
        <tissue evidence="2">Whole specimen</tissue>
    </source>
</reference>
<feature type="compositionally biased region" description="Polar residues" evidence="1">
    <location>
        <begin position="37"/>
        <end position="58"/>
    </location>
</feature>
<gene>
    <name evidence="2" type="ORF">SNE40_002983</name>
</gene>
<dbReference type="Proteomes" id="UP001347796">
    <property type="component" value="Unassembled WGS sequence"/>
</dbReference>